<evidence type="ECO:0000259" key="2">
    <source>
        <dbReference type="PROSITE" id="PS50240"/>
    </source>
</evidence>
<evidence type="ECO:0000313" key="4">
    <source>
        <dbReference type="Proteomes" id="UP001219537"/>
    </source>
</evidence>
<keyword evidence="3" id="KW-0614">Plasmid</keyword>
<dbReference type="Pfam" id="PF00089">
    <property type="entry name" value="Trypsin"/>
    <property type="match status" value="1"/>
</dbReference>
<evidence type="ECO:0000256" key="1">
    <source>
        <dbReference type="SAM" id="SignalP"/>
    </source>
</evidence>
<keyword evidence="3" id="KW-0645">Protease</keyword>
<evidence type="ECO:0000313" key="3">
    <source>
        <dbReference type="EMBL" id="WDG11957.1"/>
    </source>
</evidence>
<dbReference type="InterPro" id="IPR009003">
    <property type="entry name" value="Peptidase_S1_PA"/>
</dbReference>
<gene>
    <name evidence="3" type="ORF">PUN50_27070</name>
</gene>
<dbReference type="Proteomes" id="UP001219537">
    <property type="component" value="Plasmid p_1"/>
</dbReference>
<accession>A0AAQ3B3M9</accession>
<sequence>MTKLWIGVLTAGLCSNAWAVIDGEPIDWQAHDNTVQISKCTGTRIGGLFVLTAAHCETNVGLTWIKDAHHDEYQYIVESVYLHPNYVPNYVTEDFALAKLSTPTDYAHIQFLADLSEPTYVQDAPITIDGFGGLNNQPPARAHFQLDYQVQNYPFRIEAVQTSKGKVAGGDSGSAWISSSDEIVATLTGVTSEGLNDQQQVISGRDLHYAADFILDTVNGWHYPTIATAKGRTTIEVQSLHRGGAVDTAYTSGDATIVAEESSCLTGTIAPFERCTYVIDSGGSKGTLHLSDTESVRLNSASSGGSSGGDSGGSAGWATLLALLGCWHSRRKHKKLVYTQSV</sequence>
<organism evidence="3 4">
    <name type="scientific">Vibrio campbellii</name>
    <dbReference type="NCBI Taxonomy" id="680"/>
    <lineage>
        <taxon>Bacteria</taxon>
        <taxon>Pseudomonadati</taxon>
        <taxon>Pseudomonadota</taxon>
        <taxon>Gammaproteobacteria</taxon>
        <taxon>Vibrionales</taxon>
        <taxon>Vibrionaceae</taxon>
        <taxon>Vibrio</taxon>
    </lineage>
</organism>
<dbReference type="InterPro" id="IPR001254">
    <property type="entry name" value="Trypsin_dom"/>
</dbReference>
<dbReference type="InterPro" id="IPR020008">
    <property type="entry name" value="GlyGly_CTERM"/>
</dbReference>
<dbReference type="PROSITE" id="PS00134">
    <property type="entry name" value="TRYPSIN_HIS"/>
    <property type="match status" value="1"/>
</dbReference>
<reference evidence="3" key="1">
    <citation type="submission" date="2023-02" db="EMBL/GenBank/DDBJ databases">
        <title>Isolation, identification, and genome analysis of Vibrio campbellii in the Penaeus vannamei larvae stage.</title>
        <authorList>
            <person name="Huang T."/>
            <person name="Zhang B."/>
        </authorList>
    </citation>
    <scope>NUCLEOTIDE SEQUENCE</scope>
    <source>
        <strain evidence="3">20220413_1</strain>
        <plasmid evidence="3">p_1</plasmid>
    </source>
</reference>
<keyword evidence="3" id="KW-0378">Hydrolase</keyword>
<dbReference type="GO" id="GO:0006508">
    <property type="term" value="P:proteolysis"/>
    <property type="evidence" value="ECO:0007669"/>
    <property type="project" value="UniProtKB-KW"/>
</dbReference>
<dbReference type="RefSeq" id="WP_274292188.1">
    <property type="nucleotide sequence ID" value="NZ_CP117990.1"/>
</dbReference>
<dbReference type="AlphaFoldDB" id="A0AAQ3B3M9"/>
<dbReference type="GO" id="GO:0004252">
    <property type="term" value="F:serine-type endopeptidase activity"/>
    <property type="evidence" value="ECO:0007669"/>
    <property type="project" value="InterPro"/>
</dbReference>
<dbReference type="InterPro" id="IPR043504">
    <property type="entry name" value="Peptidase_S1_PA_chymotrypsin"/>
</dbReference>
<dbReference type="Gene3D" id="2.40.10.10">
    <property type="entry name" value="Trypsin-like serine proteases"/>
    <property type="match status" value="1"/>
</dbReference>
<keyword evidence="1" id="KW-0732">Signal</keyword>
<feature type="signal peptide" evidence="1">
    <location>
        <begin position="1"/>
        <end position="19"/>
    </location>
</feature>
<dbReference type="InterPro" id="IPR018114">
    <property type="entry name" value="TRYPSIN_HIS"/>
</dbReference>
<feature type="chain" id="PRO_5042988632" evidence="1">
    <location>
        <begin position="20"/>
        <end position="342"/>
    </location>
</feature>
<dbReference type="EMBL" id="CP117990">
    <property type="protein sequence ID" value="WDG11957.1"/>
    <property type="molecule type" value="Genomic_DNA"/>
</dbReference>
<dbReference type="NCBIfam" id="TIGR03501">
    <property type="entry name" value="GlyGly_CTERM"/>
    <property type="match status" value="1"/>
</dbReference>
<dbReference type="SMART" id="SM00020">
    <property type="entry name" value="Tryp_SPc"/>
    <property type="match status" value="1"/>
</dbReference>
<dbReference type="EC" id="3.4.21.-" evidence="3"/>
<proteinExistence type="predicted"/>
<feature type="domain" description="Peptidase S1" evidence="2">
    <location>
        <begin position="20"/>
        <end position="219"/>
    </location>
</feature>
<protein>
    <submittedName>
        <fullName evidence="3">Trypsin-like serine protease</fullName>
        <ecNumber evidence="3">3.4.21.-</ecNumber>
    </submittedName>
</protein>
<dbReference type="SUPFAM" id="SSF50494">
    <property type="entry name" value="Trypsin-like serine proteases"/>
    <property type="match status" value="1"/>
</dbReference>
<name>A0AAQ3B3M9_9VIBR</name>
<geneLocation type="plasmid" evidence="3 4">
    <name>p_1</name>
</geneLocation>
<dbReference type="PROSITE" id="PS50240">
    <property type="entry name" value="TRYPSIN_DOM"/>
    <property type="match status" value="1"/>
</dbReference>